<keyword evidence="3 6" id="KW-0808">Transferase</keyword>
<dbReference type="InterPro" id="IPR029063">
    <property type="entry name" value="SAM-dependent_MTases_sf"/>
</dbReference>
<proteinExistence type="inferred from homology"/>
<evidence type="ECO:0000256" key="3">
    <source>
        <dbReference type="ARBA" id="ARBA00022679"/>
    </source>
</evidence>
<dbReference type="Pfam" id="PF02353">
    <property type="entry name" value="CMAS"/>
    <property type="match status" value="1"/>
</dbReference>
<dbReference type="CDD" id="cd02440">
    <property type="entry name" value="AdoMet_MTases"/>
    <property type="match status" value="1"/>
</dbReference>
<dbReference type="EC" id="2.1.1.79" evidence="6"/>
<dbReference type="PANTHER" id="PTHR43667:SF2">
    <property type="entry name" value="FATTY ACID C-METHYL TRANSFERASE"/>
    <property type="match status" value="1"/>
</dbReference>
<evidence type="ECO:0000313" key="6">
    <source>
        <dbReference type="EMBL" id="ACV76640.1"/>
    </source>
</evidence>
<dbReference type="eggNOG" id="COG2230">
    <property type="taxonomic scope" value="Bacteria"/>
</dbReference>
<sequence>MALLTPTRRHPTPWPAAGVWPGLFDVPKVPVHAAIARRLAAAAVRTLPMSLEFPDGSRWGAGGPALQLVRPDNFFARLGADGLIGFGEAWMTGDMTTGGWRVSADRQDPAGALDPAAANAATDELAAVLEVLAHRMSVLVPRPLQALRHTWQSRPPRPEENTPTGARENIHRHYDLSNDLFELFLDPSLTYSSAWFEPGDDLDTAQVRKIDAILDLARMRPGMRVLEIGSGWGALAMRAARTRDVHVTTLTLSEAQRELALRRIADAGLSQRIDVLLEDYRVHAAREAGSYDAVVSVEMIEAVGERYWPDYFGAIDRMLAEGGRLSLQAITMAHERLLATRNGYTWVHKYVFPGGALPSMTAIDQVVTEHTRLRIQETRRLGHSYVPTLEQWRHRFNDRLPQVQALGFDETFIRMWNFYLAYSQAGFAADYLDDLQIGFARQ</sequence>
<evidence type="ECO:0000256" key="1">
    <source>
        <dbReference type="ARBA" id="ARBA00010815"/>
    </source>
</evidence>
<evidence type="ECO:0000256" key="4">
    <source>
        <dbReference type="ARBA" id="ARBA00022691"/>
    </source>
</evidence>
<keyword evidence="4" id="KW-0949">S-adenosyl-L-methionine</keyword>
<name>C8XJV7_NAKMY</name>
<dbReference type="AlphaFoldDB" id="C8XJV7"/>
<dbReference type="PANTHER" id="PTHR43667">
    <property type="entry name" value="CYCLOPROPANE-FATTY-ACYL-PHOSPHOLIPID SYNTHASE"/>
    <property type="match status" value="1"/>
</dbReference>
<reference evidence="7" key="1">
    <citation type="submission" date="2009-09" db="EMBL/GenBank/DDBJ databases">
        <title>The complete genome of Nakamurella multipartita DSM 44233.</title>
        <authorList>
            <consortium name="US DOE Joint Genome Institute (JGI-PGF)"/>
            <person name="Lucas S."/>
            <person name="Copeland A."/>
            <person name="Lapidus A."/>
            <person name="Glavina del Rio T."/>
            <person name="Dalin E."/>
            <person name="Tice H."/>
            <person name="Bruce D."/>
            <person name="Goodwin L."/>
            <person name="Pitluck S."/>
            <person name="Kyrpides N."/>
            <person name="Mavromatis K."/>
            <person name="Ivanova N."/>
            <person name="Ovchinnikova G."/>
            <person name="Sims D."/>
            <person name="Meincke L."/>
            <person name="Brettin T."/>
            <person name="Detter J.C."/>
            <person name="Han C."/>
            <person name="Larimer F."/>
            <person name="Land M."/>
            <person name="Hauser L."/>
            <person name="Markowitz V."/>
            <person name="Cheng J.-F."/>
            <person name="Hugenholtz P."/>
            <person name="Woyke T."/>
            <person name="Wu D."/>
            <person name="Klenk H.-P."/>
            <person name="Eisen J.A."/>
        </authorList>
    </citation>
    <scope>NUCLEOTIDE SEQUENCE [LARGE SCALE GENOMIC DNA]</scope>
    <source>
        <strain evidence="7">ATCC 700099 / DSM 44233 / CIP 104796 / JCM 9543 / NBRC 105858 / Y-104</strain>
    </source>
</reference>
<accession>C8XJV7</accession>
<keyword evidence="7" id="KW-1185">Reference proteome</keyword>
<dbReference type="FunCoup" id="C8XJV7">
    <property type="interactions" value="34"/>
</dbReference>
<dbReference type="GO" id="GO:0008610">
    <property type="term" value="P:lipid biosynthetic process"/>
    <property type="evidence" value="ECO:0007669"/>
    <property type="project" value="InterPro"/>
</dbReference>
<comment type="similarity">
    <text evidence="1">Belongs to the CFA/CMAS family.</text>
</comment>
<dbReference type="STRING" id="479431.Namu_0207"/>
<dbReference type="Gene3D" id="3.40.50.150">
    <property type="entry name" value="Vaccinia Virus protein VP39"/>
    <property type="match status" value="1"/>
</dbReference>
<evidence type="ECO:0000256" key="2">
    <source>
        <dbReference type="ARBA" id="ARBA00022603"/>
    </source>
</evidence>
<gene>
    <name evidence="6" type="ordered locus">Namu_0207</name>
</gene>
<dbReference type="HOGENOM" id="CLU_026434_0_2_11"/>
<dbReference type="Proteomes" id="UP000002218">
    <property type="component" value="Chromosome"/>
</dbReference>
<dbReference type="InParanoid" id="C8XJV7"/>
<organism evidence="6 7">
    <name type="scientific">Nakamurella multipartita (strain ATCC 700099 / DSM 44233 / CIP 104796 / JCM 9543 / NBRC 105858 / Y-104)</name>
    <name type="common">Microsphaera multipartita</name>
    <dbReference type="NCBI Taxonomy" id="479431"/>
    <lineage>
        <taxon>Bacteria</taxon>
        <taxon>Bacillati</taxon>
        <taxon>Actinomycetota</taxon>
        <taxon>Actinomycetes</taxon>
        <taxon>Nakamurellales</taxon>
        <taxon>Nakamurellaceae</taxon>
        <taxon>Nakamurella</taxon>
    </lineage>
</organism>
<dbReference type="InterPro" id="IPR003333">
    <property type="entry name" value="CMAS"/>
</dbReference>
<dbReference type="OrthoDB" id="9782855at2"/>
<dbReference type="InterPro" id="IPR050723">
    <property type="entry name" value="CFA/CMAS"/>
</dbReference>
<evidence type="ECO:0000313" key="7">
    <source>
        <dbReference type="Proteomes" id="UP000002218"/>
    </source>
</evidence>
<protein>
    <submittedName>
        <fullName evidence="6">Cyclopropane-fatty-acyl-phospholipid synthase</fullName>
        <ecNumber evidence="6">2.1.1.79</ecNumber>
    </submittedName>
</protein>
<evidence type="ECO:0000256" key="5">
    <source>
        <dbReference type="ARBA" id="ARBA00023098"/>
    </source>
</evidence>
<dbReference type="SUPFAM" id="SSF53335">
    <property type="entry name" value="S-adenosyl-L-methionine-dependent methyltransferases"/>
    <property type="match status" value="1"/>
</dbReference>
<dbReference type="KEGG" id="nml:Namu_0207"/>
<dbReference type="RefSeq" id="WP_012814115.1">
    <property type="nucleotide sequence ID" value="NC_013235.1"/>
</dbReference>
<reference evidence="6 7" key="2">
    <citation type="journal article" date="2010" name="Stand. Genomic Sci.">
        <title>Complete genome sequence of Nakamurella multipartita type strain (Y-104).</title>
        <authorList>
            <person name="Tice H."/>
            <person name="Mayilraj S."/>
            <person name="Sims D."/>
            <person name="Lapidus A."/>
            <person name="Nolan M."/>
            <person name="Lucas S."/>
            <person name="Glavina Del Rio T."/>
            <person name="Copeland A."/>
            <person name="Cheng J.F."/>
            <person name="Meincke L."/>
            <person name="Bruce D."/>
            <person name="Goodwin L."/>
            <person name="Pitluck S."/>
            <person name="Ivanova N."/>
            <person name="Mavromatis K."/>
            <person name="Ovchinnikova G."/>
            <person name="Pati A."/>
            <person name="Chen A."/>
            <person name="Palaniappan K."/>
            <person name="Land M."/>
            <person name="Hauser L."/>
            <person name="Chang Y.J."/>
            <person name="Jeffries C.D."/>
            <person name="Detter J.C."/>
            <person name="Brettin T."/>
            <person name="Rohde M."/>
            <person name="Goker M."/>
            <person name="Bristow J."/>
            <person name="Eisen J.A."/>
            <person name="Markowitz V."/>
            <person name="Hugenholtz P."/>
            <person name="Kyrpides N.C."/>
            <person name="Klenk H.P."/>
            <person name="Chen F."/>
        </authorList>
    </citation>
    <scope>NUCLEOTIDE SEQUENCE [LARGE SCALE GENOMIC DNA]</scope>
    <source>
        <strain evidence="7">ATCC 700099 / DSM 44233 / CIP 104796 / JCM 9543 / NBRC 105858 / Y-104</strain>
    </source>
</reference>
<dbReference type="GO" id="GO:0032259">
    <property type="term" value="P:methylation"/>
    <property type="evidence" value="ECO:0007669"/>
    <property type="project" value="UniProtKB-KW"/>
</dbReference>
<dbReference type="GO" id="GO:0008825">
    <property type="term" value="F:cyclopropane-fatty-acyl-phospholipid synthase activity"/>
    <property type="evidence" value="ECO:0007669"/>
    <property type="project" value="UniProtKB-EC"/>
</dbReference>
<keyword evidence="2 6" id="KW-0489">Methyltransferase</keyword>
<dbReference type="PIRSF" id="PIRSF003085">
    <property type="entry name" value="CMAS"/>
    <property type="match status" value="1"/>
</dbReference>
<dbReference type="EMBL" id="CP001737">
    <property type="protein sequence ID" value="ACV76640.1"/>
    <property type="molecule type" value="Genomic_DNA"/>
</dbReference>
<keyword evidence="5" id="KW-0443">Lipid metabolism</keyword>